<protein>
    <submittedName>
        <fullName evidence="2">Uncharacterized protein</fullName>
    </submittedName>
</protein>
<proteinExistence type="predicted"/>
<dbReference type="Proteomes" id="UP000005442">
    <property type="component" value="Chromosome"/>
</dbReference>
<name>G8RSS3_MYCRN</name>
<organism evidence="2 3">
    <name type="scientific">Mycolicibacterium rhodesiae (strain NBB3)</name>
    <name type="common">Mycobacterium rhodesiae</name>
    <dbReference type="NCBI Taxonomy" id="710685"/>
    <lineage>
        <taxon>Bacteria</taxon>
        <taxon>Bacillati</taxon>
        <taxon>Actinomycetota</taxon>
        <taxon>Actinomycetes</taxon>
        <taxon>Mycobacteriales</taxon>
        <taxon>Mycobacteriaceae</taxon>
        <taxon>Mycolicibacterium</taxon>
    </lineage>
</organism>
<gene>
    <name evidence="2" type="ordered locus">MycrhN_0915</name>
</gene>
<feature type="compositionally biased region" description="Basic residues" evidence="1">
    <location>
        <begin position="82"/>
        <end position="95"/>
    </location>
</feature>
<evidence type="ECO:0000313" key="3">
    <source>
        <dbReference type="Proteomes" id="UP000005442"/>
    </source>
</evidence>
<evidence type="ECO:0000313" key="2">
    <source>
        <dbReference type="EMBL" id="AEV71545.1"/>
    </source>
</evidence>
<accession>G8RSS3</accession>
<keyword evidence="3" id="KW-1185">Reference proteome</keyword>
<dbReference type="EMBL" id="CP003169">
    <property type="protein sequence ID" value="AEV71545.1"/>
    <property type="molecule type" value="Genomic_DNA"/>
</dbReference>
<reference evidence="2 3" key="1">
    <citation type="submission" date="2011-12" db="EMBL/GenBank/DDBJ databases">
        <title>Complete sequence of Mycobacterium rhodesiae NBB3.</title>
        <authorList>
            <consortium name="US DOE Joint Genome Institute"/>
            <person name="Lucas S."/>
            <person name="Han J."/>
            <person name="Lapidus A."/>
            <person name="Cheng J.-F."/>
            <person name="Goodwin L."/>
            <person name="Pitluck S."/>
            <person name="Peters L."/>
            <person name="Mikhailova N."/>
            <person name="Gu W."/>
            <person name="Detter J.C."/>
            <person name="Han C."/>
            <person name="Tapia R."/>
            <person name="Land M."/>
            <person name="Hauser L."/>
            <person name="Kyrpides N."/>
            <person name="Ivanova N."/>
            <person name="Pagani I."/>
            <person name="Mattes T."/>
            <person name="Holmes A."/>
            <person name="Rutledge P."/>
            <person name="Paulsen I."/>
            <person name="Coleman N."/>
            <person name="Woyke T."/>
        </authorList>
    </citation>
    <scope>NUCLEOTIDE SEQUENCE [LARGE SCALE GENOMIC DNA]</scope>
    <source>
        <strain evidence="2 3">NBB3</strain>
    </source>
</reference>
<dbReference type="HOGENOM" id="CLU_1022412_0_0_11"/>
<dbReference type="AlphaFoldDB" id="G8RSS3"/>
<feature type="region of interest" description="Disordered" evidence="1">
    <location>
        <begin position="71"/>
        <end position="106"/>
    </location>
</feature>
<dbReference type="STRING" id="710685.MycrhN_0915"/>
<dbReference type="KEGG" id="mrh:MycrhN_0915"/>
<sequence length="272" mass="29557">MISFLGLIMHFGCSPATRCPNALTRAISSASLEGVLRVTGDSCVRELTVRFDAHGAVLMGARQVRHRMTITCRSSSEEPHQRGHRRRPGRNHRRPREGLSEPDAPLDLDDPLFCMPKPGHFVHACRDAHDRPGENQPGSQRGLLAAGPGDAVRRGLEPLSELPSSQRLCRSSATARPITSECVARSLATRTVRAHRRAIGHVRATRRAVHSFFESSASMVARGRRDRAAGPVAHTRQSALSIRSSPVKSGYCRAIAILTSSSVRGCPSSCQP</sequence>
<evidence type="ECO:0000256" key="1">
    <source>
        <dbReference type="SAM" id="MobiDB-lite"/>
    </source>
</evidence>